<dbReference type="PANTHER" id="PTHR43649:SF33">
    <property type="entry name" value="POLYGALACTURONAN_RHAMNOGALACTURONAN-BINDING PROTEIN YTCQ"/>
    <property type="match status" value="1"/>
</dbReference>
<keyword evidence="1 2" id="KW-0732">Signal</keyword>
<dbReference type="AlphaFoldDB" id="A0A385TKN5"/>
<dbReference type="Gene3D" id="3.40.190.10">
    <property type="entry name" value="Periplasmic binding protein-like II"/>
    <property type="match status" value="2"/>
</dbReference>
<accession>A0A385TKN5</accession>
<proteinExistence type="predicted"/>
<evidence type="ECO:0000256" key="2">
    <source>
        <dbReference type="SAM" id="SignalP"/>
    </source>
</evidence>
<evidence type="ECO:0000256" key="1">
    <source>
        <dbReference type="ARBA" id="ARBA00022729"/>
    </source>
</evidence>
<dbReference type="PANTHER" id="PTHR43649">
    <property type="entry name" value="ARABINOSE-BINDING PROTEIN-RELATED"/>
    <property type="match status" value="1"/>
</dbReference>
<evidence type="ECO:0000313" key="4">
    <source>
        <dbReference type="Proteomes" id="UP000266552"/>
    </source>
</evidence>
<dbReference type="SUPFAM" id="SSF53850">
    <property type="entry name" value="Periplasmic binding protein-like II"/>
    <property type="match status" value="1"/>
</dbReference>
<dbReference type="Proteomes" id="UP000266552">
    <property type="component" value="Chromosome"/>
</dbReference>
<organism evidence="3 4">
    <name type="scientific">Paenibacillus lautus</name>
    <name type="common">Bacillus lautus</name>
    <dbReference type="NCBI Taxonomy" id="1401"/>
    <lineage>
        <taxon>Bacteria</taxon>
        <taxon>Bacillati</taxon>
        <taxon>Bacillota</taxon>
        <taxon>Bacilli</taxon>
        <taxon>Bacillales</taxon>
        <taxon>Paenibacillaceae</taxon>
        <taxon>Paenibacillus</taxon>
    </lineage>
</organism>
<feature type="signal peptide" evidence="2">
    <location>
        <begin position="1"/>
        <end position="22"/>
    </location>
</feature>
<dbReference type="RefSeq" id="WP_119847060.1">
    <property type="nucleotide sequence ID" value="NZ_CP032412.1"/>
</dbReference>
<dbReference type="CDD" id="cd13584">
    <property type="entry name" value="PBP2_AlgQ1_2"/>
    <property type="match status" value="1"/>
</dbReference>
<evidence type="ECO:0000313" key="3">
    <source>
        <dbReference type="EMBL" id="AYB43007.1"/>
    </source>
</evidence>
<dbReference type="InterPro" id="IPR050490">
    <property type="entry name" value="Bact_solute-bd_prot1"/>
</dbReference>
<sequence length="535" mass="60435">MKVNRFKVFWIVLLAVTMAITAAGCGGPAKEQPEVASDPEAPPVLSELTYWVQIVSQVSATMKSYNEIEAYKELERITGVKVDFQHPPQGQQATEQFNLMMTSDKLPDVIEYSWAGYPGGPEKAIKDGKIIKLNDLIDQYAPNFKKVLEEHPEWKKEITTDDGSIYVFPFLRTDDKLKVFLGPTIRQDWLDKLGLSMPTTVDEWYNVLKAFKEQDPNGNGKADEIPLYLTKGDVDTTTAFLGAWGINAGFYQEEGQVKYGPTDPRFKEFLTLMNQWYKEGLLDQDFATTDEKMLEAKITGGQIGSAVLYTGSGIGKYGTLMKDKDPNFRLVAAPYPVMNKGDKQIWGYKDHAFNGIGAAVTTSNKNPIETVKWLDYGYSEEGTLLFNFGKEGVSYAMEDGKPIFKPEVLKDPSGLPVIQSMSKHNRATFSGPFMLDIRFDQQYTTEPDQLESKIIWAEPTMEKKMPRTTPTQSESSRYASIMTDINTYKDEMYLKFVMGAEPMDQFDKYVKTIESMGLAEALEIQQKALERYGKR</sequence>
<gene>
    <name evidence="3" type="ORF">D5F53_06790</name>
</gene>
<feature type="chain" id="PRO_5038359424" evidence="2">
    <location>
        <begin position="23"/>
        <end position="535"/>
    </location>
</feature>
<name>A0A385TKN5_PAELA</name>
<protein>
    <submittedName>
        <fullName evidence="3">Extracellular solute-binding protein</fullName>
    </submittedName>
</protein>
<keyword evidence="4" id="KW-1185">Reference proteome</keyword>
<reference evidence="3 4" key="1">
    <citation type="submission" date="2018-09" db="EMBL/GenBank/DDBJ databases">
        <title>Genome Sequence of Paenibacillus lautus Strain E7593-69, Azo Dye-Degrading Bacteria, Isolated from Commercial Tattoo Inks.</title>
        <authorList>
            <person name="Nho S.W."/>
            <person name="Kim S.-J."/>
            <person name="Kweon O."/>
            <person name="Cerniglia C.E."/>
        </authorList>
    </citation>
    <scope>NUCLEOTIDE SEQUENCE [LARGE SCALE GENOMIC DNA]</scope>
    <source>
        <strain evidence="3 4">E7593-69</strain>
    </source>
</reference>
<dbReference type="KEGG" id="plw:D5F53_06790"/>
<dbReference type="EMBL" id="CP032412">
    <property type="protein sequence ID" value="AYB43007.1"/>
    <property type="molecule type" value="Genomic_DNA"/>
</dbReference>
<dbReference type="PROSITE" id="PS51257">
    <property type="entry name" value="PROKAR_LIPOPROTEIN"/>
    <property type="match status" value="1"/>
</dbReference>